<accession>A0A212QM35</accession>
<sequence>MRSASLRRLTGIWVAFLIAGITSGTVRAEMLWYVYAPGIGYVGKAGTTGWDNGILHAYGIGGSMSTPLYYVYVETRIWHCYMGTCQIQDRKWNSCFSCTHVSTNEVASGVYDRKAGTRTVLQGLMSVPPAEYYTSLPDYSASCASYYWYGRIC</sequence>
<proteinExistence type="predicted"/>
<dbReference type="AlphaFoldDB" id="A0A212QM35"/>
<gene>
    <name evidence="1" type="ORF">SAMN02746019_00025280</name>
</gene>
<reference evidence="2" key="1">
    <citation type="submission" date="2017-06" db="EMBL/GenBank/DDBJ databases">
        <authorList>
            <person name="Varghese N."/>
            <person name="Submissions S."/>
        </authorList>
    </citation>
    <scope>NUCLEOTIDE SEQUENCE [LARGE SCALE GENOMIC DNA]</scope>
    <source>
        <strain evidence="2">JAD2</strain>
    </source>
</reference>
<dbReference type="EMBL" id="FYEK01000010">
    <property type="protein sequence ID" value="SNB60442.1"/>
    <property type="molecule type" value="Genomic_DNA"/>
</dbReference>
<keyword evidence="2" id="KW-1185">Reference proteome</keyword>
<evidence type="ECO:0000313" key="1">
    <source>
        <dbReference type="EMBL" id="SNB60442.1"/>
    </source>
</evidence>
<organism evidence="1 2">
    <name type="scientific">Thermoflexus hugenholtzii JAD2</name>
    <dbReference type="NCBI Taxonomy" id="877466"/>
    <lineage>
        <taxon>Bacteria</taxon>
        <taxon>Bacillati</taxon>
        <taxon>Chloroflexota</taxon>
        <taxon>Thermoflexia</taxon>
        <taxon>Thermoflexales</taxon>
        <taxon>Thermoflexaceae</taxon>
        <taxon>Thermoflexus</taxon>
    </lineage>
</organism>
<protein>
    <submittedName>
        <fullName evidence="1">Uncharacterized protein</fullName>
    </submittedName>
</protein>
<dbReference type="InParanoid" id="A0A212QM35"/>
<dbReference type="Proteomes" id="UP000197025">
    <property type="component" value="Unassembled WGS sequence"/>
</dbReference>
<name>A0A212QM35_9CHLR</name>
<evidence type="ECO:0000313" key="2">
    <source>
        <dbReference type="Proteomes" id="UP000197025"/>
    </source>
</evidence>